<organism evidence="4 5">
    <name type="scientific">Fusarium albosuccineum</name>
    <dbReference type="NCBI Taxonomy" id="1237068"/>
    <lineage>
        <taxon>Eukaryota</taxon>
        <taxon>Fungi</taxon>
        <taxon>Dikarya</taxon>
        <taxon>Ascomycota</taxon>
        <taxon>Pezizomycotina</taxon>
        <taxon>Sordariomycetes</taxon>
        <taxon>Hypocreomycetidae</taxon>
        <taxon>Hypocreales</taxon>
        <taxon>Nectriaceae</taxon>
        <taxon>Fusarium</taxon>
        <taxon>Fusarium decemcellulare species complex</taxon>
    </lineage>
</organism>
<sequence>MENLFTSVGLVPKLKPEVRLAQAVSQFSASLSTENDRIKFKNLQSQSPPGSDEIIKLTEEINRDGARLHRSWRPYGTRLVAILDRIRQFAPIGDVLVGGSQNLIACGVWAAIRLSLETSLTFLSYFENVTALMLRIGRSLSVHQDFSMLFPNCQQLQTYMCEYTIVMVNICTKIVTNCGKTVLSQLASSLVSSFDAAYKPLESDLATWGHMIEKRTAVLLAQSNLQSQATVLERFNRLQATASRERAKIQREDRKHRLLTALCPVQDEVNLIWRRERKKGTSTWINNHAAYQDWLRSESSSMLWLAGNLGSGKTVTMASVVANLISSPLNMNRKDSCTISYFFCQSGNPKTLLASALLGSIVAQALDSPTLEPSFTPFLEETEISPHVCARIEDYVDILFKATPPNWRVIFVLDGIDECSLDEAEEVFSQLKKLSRLRRVHILFSSRPTSPSYGAAQSILNVSATLSMEAVDRSDDIHAYITAEIAHWSEIRQLPSELERLAEEQLLAGCQGMFLWLSLQVEDICPKYTQDLRPDAEILSILENLPKSLPEAFDRALTRIQDGKFGSKIFKLVAAAERTLTADELRVAASVKPGDKVWHSSKLINSGKTLLSRYGGSLLDIDEEDYGVRFIHYSVLLHLTGAAVDQKAAVFHFDLPEAQNLMGSVCVTYLNYSVFENRLSTAQKVSFGQVPEKTVESVTPNRLSRKVLTMLSRHSRQTSIKVDLEKLAYDLHNQKWEDGSDVHLFLDYARDHWLAATKHILGNVDQSVILLWKSLITGSTVSASLPWDAGVVSKAATWAIRNNHRSIFQFYLLSDSPEHVFDVLTAAEICAVNQPSEFLLSGEDLGLLAPLYLVSARKQVLALKAFIDLGCQPLGLEGSKLAWDPKEAHSKLIKSARRTIVKAFQVSRPNDDVASAVVPFLFSYMSGPNEVLDNGLTILHTCIQFRHATLASSFLKMGADVNGNQLSGKPSPLQLSLKNHLVELARTLIQAGADVSAAPDGYLPPILLALQSPDTGLFYDIFSQGAHERNRKYKDGLKTDTAFQYACRIFRRDSFPHTGYAHTVLKEMAKDGADINLRDMEGEPPLILSTKMRNNWLTGTLLDLGADPNVTTPGGLSPLMVAAHHGDLAMVQRLLDSGADPNLRLAEGISTHDAQILDNTEGSTRMTFDLADYHGSEPTATGWSALTLSLIAVTRALGKVKKAEEKLQIGESSNAEDNRNSRSAYRNFAALSSQCRTWASIVKLLLEHGAQCLPRDEQVASLRRIDRVVPEADCDAIMALLENQGVRMSWR</sequence>
<dbReference type="InterPro" id="IPR007111">
    <property type="entry name" value="NACHT_NTPase"/>
</dbReference>
<dbReference type="Gene3D" id="1.25.40.20">
    <property type="entry name" value="Ankyrin repeat-containing domain"/>
    <property type="match status" value="1"/>
</dbReference>
<feature type="domain" description="NACHT" evidence="3">
    <location>
        <begin position="301"/>
        <end position="450"/>
    </location>
</feature>
<keyword evidence="2" id="KW-0040">ANK repeat</keyword>
<comment type="caution">
    <text evidence="4">The sequence shown here is derived from an EMBL/GenBank/DDBJ whole genome shotgun (WGS) entry which is preliminary data.</text>
</comment>
<dbReference type="InterPro" id="IPR002110">
    <property type="entry name" value="Ankyrin_rpt"/>
</dbReference>
<dbReference type="PROSITE" id="PS50297">
    <property type="entry name" value="ANK_REP_REGION"/>
    <property type="match status" value="1"/>
</dbReference>
<evidence type="ECO:0000313" key="5">
    <source>
        <dbReference type="Proteomes" id="UP000554235"/>
    </source>
</evidence>
<feature type="repeat" description="ANK" evidence="2">
    <location>
        <begin position="1114"/>
        <end position="1146"/>
    </location>
</feature>
<keyword evidence="1" id="KW-0677">Repeat</keyword>
<dbReference type="SMART" id="SM00248">
    <property type="entry name" value="ANK"/>
    <property type="match status" value="5"/>
</dbReference>
<protein>
    <submittedName>
        <fullName evidence="4">NACHT domain-containing</fullName>
    </submittedName>
</protein>
<dbReference type="PROSITE" id="PS50837">
    <property type="entry name" value="NACHT"/>
    <property type="match status" value="1"/>
</dbReference>
<gene>
    <name evidence="4" type="ORF">FALBO_14910</name>
</gene>
<dbReference type="Gene3D" id="3.40.50.300">
    <property type="entry name" value="P-loop containing nucleotide triphosphate hydrolases"/>
    <property type="match status" value="1"/>
</dbReference>
<dbReference type="InterPro" id="IPR056884">
    <property type="entry name" value="NPHP3-like_N"/>
</dbReference>
<dbReference type="PANTHER" id="PTHR10039">
    <property type="entry name" value="AMELOGENIN"/>
    <property type="match status" value="1"/>
</dbReference>
<dbReference type="InterPro" id="IPR027417">
    <property type="entry name" value="P-loop_NTPase"/>
</dbReference>
<dbReference type="SUPFAM" id="SSF52540">
    <property type="entry name" value="P-loop containing nucleoside triphosphate hydrolases"/>
    <property type="match status" value="1"/>
</dbReference>
<dbReference type="Pfam" id="PF24883">
    <property type="entry name" value="NPHP3_N"/>
    <property type="match status" value="1"/>
</dbReference>
<keyword evidence="5" id="KW-1185">Reference proteome</keyword>
<evidence type="ECO:0000313" key="4">
    <source>
        <dbReference type="EMBL" id="KAF4458356.1"/>
    </source>
</evidence>
<dbReference type="PANTHER" id="PTHR10039:SF10">
    <property type="entry name" value="NACHT DOMAIN-CONTAINING PROTEIN"/>
    <property type="match status" value="1"/>
</dbReference>
<dbReference type="SUPFAM" id="SSF48403">
    <property type="entry name" value="Ankyrin repeat"/>
    <property type="match status" value="1"/>
</dbReference>
<evidence type="ECO:0000259" key="3">
    <source>
        <dbReference type="PROSITE" id="PS50837"/>
    </source>
</evidence>
<dbReference type="OrthoDB" id="7464126at2759"/>
<dbReference type="PROSITE" id="PS50088">
    <property type="entry name" value="ANK_REPEAT"/>
    <property type="match status" value="1"/>
</dbReference>
<accession>A0A8H4P6X4</accession>
<evidence type="ECO:0000256" key="2">
    <source>
        <dbReference type="PROSITE-ProRule" id="PRU00023"/>
    </source>
</evidence>
<dbReference type="Pfam" id="PF13857">
    <property type="entry name" value="Ank_5"/>
    <property type="match status" value="1"/>
</dbReference>
<name>A0A8H4P6X4_9HYPO</name>
<dbReference type="InterPro" id="IPR036770">
    <property type="entry name" value="Ankyrin_rpt-contain_sf"/>
</dbReference>
<evidence type="ECO:0000256" key="1">
    <source>
        <dbReference type="ARBA" id="ARBA00022737"/>
    </source>
</evidence>
<proteinExistence type="predicted"/>
<dbReference type="Proteomes" id="UP000554235">
    <property type="component" value="Unassembled WGS sequence"/>
</dbReference>
<dbReference type="EMBL" id="JAADYS010002489">
    <property type="protein sequence ID" value="KAF4458356.1"/>
    <property type="molecule type" value="Genomic_DNA"/>
</dbReference>
<reference evidence="4 5" key="1">
    <citation type="submission" date="2020-01" db="EMBL/GenBank/DDBJ databases">
        <title>Identification and distribution of gene clusters putatively required for synthesis of sphingolipid metabolism inhibitors in phylogenetically diverse species of the filamentous fungus Fusarium.</title>
        <authorList>
            <person name="Kim H.-S."/>
            <person name="Busman M."/>
            <person name="Brown D.W."/>
            <person name="Divon H."/>
            <person name="Uhlig S."/>
            <person name="Proctor R.H."/>
        </authorList>
    </citation>
    <scope>NUCLEOTIDE SEQUENCE [LARGE SCALE GENOMIC DNA]</scope>
    <source>
        <strain evidence="4 5">NRRL 20459</strain>
    </source>
</reference>